<sequence length="639" mass="69174">MLLKAKSKSKRSAYFWGCSVLVLALFLFPLLGRLTEVDAAGETVNVWMTTGDQSKLLQKQSDVSFGADSGTYATTVNVNENTTYQTIKGFGAAVTGSSAYLINQKMSASQRSALLNDLFGAGGIGLSYIRHTIGASDFSLSSYTYNDTPNNIDDFDLNYFSINPDKTDVIPTLKSILSVNSGVKILGSPWSAPAWMKDTETLNGSYLKWYDSRYYTAYANYFVKYINAFKAEGVPIDAITVQNEPLHTTSGYPSMSMSDTEQRDFIKNYLGPAFRSNNIPAKIVVYDHNWDQTYYATNIFADAAASQYIDGSAWHCYAGNPSAMTTVHNAYPSKNIYFTECSGGEWATNFGDNLKWNLSNLIIGATRNWAQTVLLWNLALDPNHGPTNGGCTDCRGVVTINPSNGNVTKNVEYYVLGHASKFVKPGAVRIDSNTYSGGIENVAFKNPDGSKVLIALNNSASSITFKVRWASQAFVYTLPAGAAATFTWSGSGSGGGNLLQNPGFETGSLSAWSSWTPDGQAAAHKVDSDNPRSGSYKLVHWAPGAYQQTTYQAVSVPNGTYKATVWVRSGGGQNTLRLEASNYGGGTLYGNIGSAAVDAWTPYTIDNINVTTGTITIGVYSNANAGNWAVFDDFELVRK</sequence>
<keyword evidence="3 4" id="KW-0378">Hydrolase</keyword>
<dbReference type="PANTHER" id="PTHR11069">
    <property type="entry name" value="GLUCOSYLCERAMIDASE"/>
    <property type="match status" value="1"/>
</dbReference>
<proteinExistence type="inferred from homology"/>
<dbReference type="GO" id="GO:0006680">
    <property type="term" value="P:glucosylceramide catabolic process"/>
    <property type="evidence" value="ECO:0007669"/>
    <property type="project" value="TreeGrafter"/>
</dbReference>
<dbReference type="GO" id="GO:0016020">
    <property type="term" value="C:membrane"/>
    <property type="evidence" value="ECO:0007669"/>
    <property type="project" value="GOC"/>
</dbReference>
<dbReference type="InterPro" id="IPR017853">
    <property type="entry name" value="GH"/>
</dbReference>
<dbReference type="InterPro" id="IPR001139">
    <property type="entry name" value="Glyco_hydro_30"/>
</dbReference>
<dbReference type="InterPro" id="IPR008979">
    <property type="entry name" value="Galactose-bd-like_sf"/>
</dbReference>
<dbReference type="Gene3D" id="2.60.40.1180">
    <property type="entry name" value="Golgi alpha-mannosidase II"/>
    <property type="match status" value="1"/>
</dbReference>
<evidence type="ECO:0000256" key="4">
    <source>
        <dbReference type="RuleBase" id="RU361188"/>
    </source>
</evidence>
<accession>A0A142CL48</accession>
<feature type="domain" description="Glycosyl hydrolase family 30 TIM-barrel" evidence="5">
    <location>
        <begin position="87"/>
        <end position="423"/>
    </location>
</feature>
<evidence type="ECO:0000259" key="5">
    <source>
        <dbReference type="Pfam" id="PF02055"/>
    </source>
</evidence>
<dbReference type="PRINTS" id="PR00843">
    <property type="entry name" value="GLHYDRLASE30"/>
</dbReference>
<organism evidence="7">
    <name type="scientific">Cohnella sp. A01</name>
    <dbReference type="NCBI Taxonomy" id="1071055"/>
    <lineage>
        <taxon>Bacteria</taxon>
        <taxon>Bacillati</taxon>
        <taxon>Bacillota</taxon>
        <taxon>Bacilli</taxon>
        <taxon>Bacillales</taxon>
        <taxon>Paenibacillaceae</taxon>
        <taxon>Cohnella</taxon>
    </lineage>
</organism>
<evidence type="ECO:0000256" key="2">
    <source>
        <dbReference type="ARBA" id="ARBA00022729"/>
    </source>
</evidence>
<dbReference type="Gene3D" id="3.20.20.80">
    <property type="entry name" value="Glycosidases"/>
    <property type="match status" value="1"/>
</dbReference>
<dbReference type="SUPFAM" id="SSF51445">
    <property type="entry name" value="(Trans)glycosidases"/>
    <property type="match status" value="1"/>
</dbReference>
<protein>
    <submittedName>
        <fullName evidence="7">Endo-1,6-beta-D-glucanase</fullName>
        <ecNumber evidence="7">3.2.1.75</ecNumber>
    </submittedName>
</protein>
<dbReference type="InterPro" id="IPR013780">
    <property type="entry name" value="Glyco_hydro_b"/>
</dbReference>
<feature type="domain" description="Glycosyl hydrolase family 30 beta sandwich" evidence="6">
    <location>
        <begin position="426"/>
        <end position="486"/>
    </location>
</feature>
<evidence type="ECO:0000259" key="6">
    <source>
        <dbReference type="Pfam" id="PF17189"/>
    </source>
</evidence>
<dbReference type="Gene3D" id="2.60.120.260">
    <property type="entry name" value="Galactose-binding domain-like"/>
    <property type="match status" value="1"/>
</dbReference>
<dbReference type="GO" id="GO:0046557">
    <property type="term" value="F:glucan endo-1,6-beta-glucosidase activity"/>
    <property type="evidence" value="ECO:0007669"/>
    <property type="project" value="UniProtKB-EC"/>
</dbReference>
<evidence type="ECO:0000313" key="7">
    <source>
        <dbReference type="EMBL" id="AMQ11250.1"/>
    </source>
</evidence>
<dbReference type="InterPro" id="IPR033453">
    <property type="entry name" value="Glyco_hydro_30_TIM-barrel"/>
</dbReference>
<dbReference type="PANTHER" id="PTHR11069:SF23">
    <property type="entry name" value="LYSOSOMAL ACID GLUCOSYLCERAMIDASE"/>
    <property type="match status" value="1"/>
</dbReference>
<dbReference type="Pfam" id="PF02055">
    <property type="entry name" value="Glyco_hydro_30"/>
    <property type="match status" value="1"/>
</dbReference>
<keyword evidence="4 7" id="KW-0326">Glycosidase</keyword>
<dbReference type="Pfam" id="PF17189">
    <property type="entry name" value="Glyco_hydro_30C"/>
    <property type="match status" value="1"/>
</dbReference>
<dbReference type="EC" id="3.2.1.75" evidence="7"/>
<reference evidence="7" key="1">
    <citation type="submission" date="2016-12" db="EMBL/GenBank/DDBJ databases">
        <authorList>
            <person name="Song W.-J."/>
            <person name="Kurnit D.M."/>
        </authorList>
    </citation>
    <scope>NUCLEOTIDE SEQUENCE</scope>
    <source>
        <strain evidence="7">A01</strain>
    </source>
</reference>
<dbReference type="AlphaFoldDB" id="A0A142CL48"/>
<dbReference type="InterPro" id="IPR033452">
    <property type="entry name" value="GH30_C"/>
</dbReference>
<dbReference type="EMBL" id="KU058957">
    <property type="protein sequence ID" value="AMQ11250.1"/>
    <property type="molecule type" value="Genomic_DNA"/>
</dbReference>
<dbReference type="SUPFAM" id="SSF49785">
    <property type="entry name" value="Galactose-binding domain-like"/>
    <property type="match status" value="1"/>
</dbReference>
<dbReference type="SUPFAM" id="SSF51011">
    <property type="entry name" value="Glycosyl hydrolase domain"/>
    <property type="match status" value="1"/>
</dbReference>
<keyword evidence="2" id="KW-0732">Signal</keyword>
<dbReference type="GO" id="GO:0004348">
    <property type="term" value="F:glucosylceramidase activity"/>
    <property type="evidence" value="ECO:0007669"/>
    <property type="project" value="InterPro"/>
</dbReference>
<evidence type="ECO:0000256" key="1">
    <source>
        <dbReference type="ARBA" id="ARBA00005382"/>
    </source>
</evidence>
<name>A0A142CL48_9BACL</name>
<comment type="similarity">
    <text evidence="1 4">Belongs to the glycosyl hydrolase 30 family.</text>
</comment>
<evidence type="ECO:0000256" key="3">
    <source>
        <dbReference type="ARBA" id="ARBA00022801"/>
    </source>
</evidence>